<evidence type="ECO:0000256" key="2">
    <source>
        <dbReference type="ARBA" id="ARBA00023015"/>
    </source>
</evidence>
<dbReference type="Proteomes" id="UP000520011">
    <property type="component" value="Unassembled WGS sequence"/>
</dbReference>
<gene>
    <name evidence="8" type="ORF">HNQ34_003344</name>
</gene>
<evidence type="ECO:0000256" key="1">
    <source>
        <dbReference type="ARBA" id="ARBA00010641"/>
    </source>
</evidence>
<dbReference type="SUPFAM" id="SSF88659">
    <property type="entry name" value="Sigma3 and sigma4 domains of RNA polymerase sigma factors"/>
    <property type="match status" value="1"/>
</dbReference>
<proteinExistence type="inferred from homology"/>
<dbReference type="PANTHER" id="PTHR43133">
    <property type="entry name" value="RNA POLYMERASE ECF-TYPE SIGMA FACTO"/>
    <property type="match status" value="1"/>
</dbReference>
<dbReference type="Gene3D" id="1.10.10.10">
    <property type="entry name" value="Winged helix-like DNA-binding domain superfamily/Winged helix DNA-binding domain"/>
    <property type="match status" value="1"/>
</dbReference>
<evidence type="ECO:0000256" key="3">
    <source>
        <dbReference type="ARBA" id="ARBA00023082"/>
    </source>
</evidence>
<keyword evidence="9" id="KW-1185">Reference proteome</keyword>
<dbReference type="InterPro" id="IPR013249">
    <property type="entry name" value="RNA_pol_sigma70_r4_t2"/>
</dbReference>
<dbReference type="InterPro" id="IPR007627">
    <property type="entry name" value="RNA_pol_sigma70_r2"/>
</dbReference>
<keyword evidence="2" id="KW-0805">Transcription regulation</keyword>
<dbReference type="InterPro" id="IPR014284">
    <property type="entry name" value="RNA_pol_sigma-70_dom"/>
</dbReference>
<evidence type="ECO:0000256" key="4">
    <source>
        <dbReference type="ARBA" id="ARBA00023125"/>
    </source>
</evidence>
<comment type="similarity">
    <text evidence="1">Belongs to the sigma-70 factor family. ECF subfamily.</text>
</comment>
<dbReference type="RefSeq" id="WP_183256381.1">
    <property type="nucleotide sequence ID" value="NZ_JACHEP010000032.1"/>
</dbReference>
<organism evidence="8 9">
    <name type="scientific">Anoxybacteroides tepidamans</name>
    <dbReference type="NCBI Taxonomy" id="265948"/>
    <lineage>
        <taxon>Bacteria</taxon>
        <taxon>Bacillati</taxon>
        <taxon>Bacillota</taxon>
        <taxon>Bacilli</taxon>
        <taxon>Bacillales</taxon>
        <taxon>Anoxybacillaceae</taxon>
        <taxon>Anoxybacteroides</taxon>
    </lineage>
</organism>
<evidence type="ECO:0000256" key="5">
    <source>
        <dbReference type="ARBA" id="ARBA00023163"/>
    </source>
</evidence>
<protein>
    <submittedName>
        <fullName evidence="8">RNA polymerase sigma-70 factor (ECF subfamily)</fullName>
    </submittedName>
</protein>
<dbReference type="SUPFAM" id="SSF88946">
    <property type="entry name" value="Sigma2 domain of RNA polymerase sigma factors"/>
    <property type="match status" value="1"/>
</dbReference>
<dbReference type="InterPro" id="IPR013325">
    <property type="entry name" value="RNA_pol_sigma_r2"/>
</dbReference>
<dbReference type="GO" id="GO:0006352">
    <property type="term" value="P:DNA-templated transcription initiation"/>
    <property type="evidence" value="ECO:0007669"/>
    <property type="project" value="InterPro"/>
</dbReference>
<dbReference type="PANTHER" id="PTHR43133:SF8">
    <property type="entry name" value="RNA POLYMERASE SIGMA FACTOR HI_1459-RELATED"/>
    <property type="match status" value="1"/>
</dbReference>
<dbReference type="GO" id="GO:0003677">
    <property type="term" value="F:DNA binding"/>
    <property type="evidence" value="ECO:0007669"/>
    <property type="project" value="UniProtKB-KW"/>
</dbReference>
<dbReference type="EMBL" id="JACHEP010000032">
    <property type="protein sequence ID" value="MBB5326225.1"/>
    <property type="molecule type" value="Genomic_DNA"/>
</dbReference>
<dbReference type="InterPro" id="IPR039425">
    <property type="entry name" value="RNA_pol_sigma-70-like"/>
</dbReference>
<dbReference type="Pfam" id="PF08281">
    <property type="entry name" value="Sigma70_r4_2"/>
    <property type="match status" value="1"/>
</dbReference>
<accession>A0A7W8IT21</accession>
<evidence type="ECO:0000259" key="6">
    <source>
        <dbReference type="Pfam" id="PF04542"/>
    </source>
</evidence>
<dbReference type="GO" id="GO:0016987">
    <property type="term" value="F:sigma factor activity"/>
    <property type="evidence" value="ECO:0007669"/>
    <property type="project" value="UniProtKB-KW"/>
</dbReference>
<dbReference type="InterPro" id="IPR013324">
    <property type="entry name" value="RNA_pol_sigma_r3/r4-like"/>
</dbReference>
<feature type="domain" description="RNA polymerase sigma-70 region 2" evidence="6">
    <location>
        <begin position="23"/>
        <end position="90"/>
    </location>
</feature>
<dbReference type="Pfam" id="PF04542">
    <property type="entry name" value="Sigma70_r2"/>
    <property type="match status" value="1"/>
</dbReference>
<reference evidence="8 9" key="1">
    <citation type="submission" date="2020-08" db="EMBL/GenBank/DDBJ databases">
        <title>Genomic Encyclopedia of Type Strains, Phase IV (KMG-IV): sequencing the most valuable type-strain genomes for metagenomic binning, comparative biology and taxonomic classification.</title>
        <authorList>
            <person name="Goeker M."/>
        </authorList>
    </citation>
    <scope>NUCLEOTIDE SEQUENCE [LARGE SCALE GENOMIC DNA]</scope>
    <source>
        <strain evidence="8 9">DSM 16325</strain>
    </source>
</reference>
<keyword evidence="3" id="KW-0731">Sigma factor</keyword>
<evidence type="ECO:0000259" key="7">
    <source>
        <dbReference type="Pfam" id="PF08281"/>
    </source>
</evidence>
<name>A0A7W8IT21_9BACL</name>
<dbReference type="AlphaFoldDB" id="A0A7W8IT21"/>
<evidence type="ECO:0000313" key="8">
    <source>
        <dbReference type="EMBL" id="MBB5326225.1"/>
    </source>
</evidence>
<evidence type="ECO:0000313" key="9">
    <source>
        <dbReference type="Proteomes" id="UP000520011"/>
    </source>
</evidence>
<dbReference type="CDD" id="cd06171">
    <property type="entry name" value="Sigma70_r4"/>
    <property type="match status" value="1"/>
</dbReference>
<dbReference type="NCBIfam" id="TIGR02937">
    <property type="entry name" value="sigma70-ECF"/>
    <property type="match status" value="1"/>
</dbReference>
<dbReference type="InterPro" id="IPR036388">
    <property type="entry name" value="WH-like_DNA-bd_sf"/>
</dbReference>
<comment type="caution">
    <text evidence="8">The sequence shown here is derived from an EMBL/GenBank/DDBJ whole genome shotgun (WGS) entry which is preliminary data.</text>
</comment>
<keyword evidence="5" id="KW-0804">Transcription</keyword>
<dbReference type="Gene3D" id="1.10.1740.10">
    <property type="match status" value="1"/>
</dbReference>
<keyword evidence="4" id="KW-0238">DNA-binding</keyword>
<sequence>MDQELRQLILEAKQGNTESFAQLMSRFKGHVFRQAYAMLHDPAEAQDVSQEAFIKAYYSLEALQNEYAFSSWIARIVSRLCHDRIQKKRKEEVIEREHILKESTHSKSMDHLLLRIHLEEAMQKLSPEHREIIVLRDIQGFTYDEIAEILQIPVGTVKSRIHVARLTLRNELSK</sequence>
<feature type="domain" description="RNA polymerase sigma factor 70 region 4 type 2" evidence="7">
    <location>
        <begin position="118"/>
        <end position="168"/>
    </location>
</feature>